<gene>
    <name evidence="2" type="ORF">g.5222</name>
</gene>
<name>A0A1B6JVF8_9HEMI</name>
<proteinExistence type="predicted"/>
<protein>
    <recommendedName>
        <fullName evidence="1">PPC domain-containing protein</fullName>
    </recommendedName>
</protein>
<feature type="domain" description="PPC" evidence="1">
    <location>
        <begin position="2"/>
        <end position="143"/>
    </location>
</feature>
<dbReference type="AlphaFoldDB" id="A0A1B6JVF8"/>
<dbReference type="CDD" id="cd11378">
    <property type="entry name" value="DUF296"/>
    <property type="match status" value="1"/>
</dbReference>
<dbReference type="Gene3D" id="3.30.1330.80">
    <property type="entry name" value="Hypothetical protein, similar to alpha- acetolactate decarboxylase, domain 2"/>
    <property type="match status" value="1"/>
</dbReference>
<dbReference type="SUPFAM" id="SSF117856">
    <property type="entry name" value="AF0104/ALDC/Ptd012-like"/>
    <property type="match status" value="1"/>
</dbReference>
<evidence type="ECO:0000259" key="1">
    <source>
        <dbReference type="PROSITE" id="PS51742"/>
    </source>
</evidence>
<dbReference type="PANTHER" id="PTHR34988:SF1">
    <property type="entry name" value="DNA-BINDING PROTEIN"/>
    <property type="match status" value="1"/>
</dbReference>
<evidence type="ECO:0000313" key="2">
    <source>
        <dbReference type="EMBL" id="JAT03175.1"/>
    </source>
</evidence>
<dbReference type="Pfam" id="PF03479">
    <property type="entry name" value="PCC"/>
    <property type="match status" value="1"/>
</dbReference>
<organism evidence="2">
    <name type="scientific">Homalodisca liturata</name>
    <dbReference type="NCBI Taxonomy" id="320908"/>
    <lineage>
        <taxon>Eukaryota</taxon>
        <taxon>Metazoa</taxon>
        <taxon>Ecdysozoa</taxon>
        <taxon>Arthropoda</taxon>
        <taxon>Hexapoda</taxon>
        <taxon>Insecta</taxon>
        <taxon>Pterygota</taxon>
        <taxon>Neoptera</taxon>
        <taxon>Paraneoptera</taxon>
        <taxon>Hemiptera</taxon>
        <taxon>Auchenorrhyncha</taxon>
        <taxon>Membracoidea</taxon>
        <taxon>Cicadellidae</taxon>
        <taxon>Cicadellinae</taxon>
        <taxon>Proconiini</taxon>
        <taxon>Homalodisca</taxon>
    </lineage>
</organism>
<dbReference type="InterPro" id="IPR005175">
    <property type="entry name" value="PPC_dom"/>
</dbReference>
<dbReference type="PROSITE" id="PS51742">
    <property type="entry name" value="PPC"/>
    <property type="match status" value="1"/>
</dbReference>
<sequence length="146" mass="15963">MGTRCVQVYTVRFLPGQELKSGLEHFVKQRQLQAAFIMTCVGSVQSATLRFATPAGENTSKTEMVKSFDSENFEICSLVGTLSPMGSHLHIVLGRADGSVVAGHVVGNVTVQTTAEVVIGESMAEIYNRKYDPFTCYNELAVLKRE</sequence>
<dbReference type="EMBL" id="GECU01004532">
    <property type="protein sequence ID" value="JAT03175.1"/>
    <property type="molecule type" value="Transcribed_RNA"/>
</dbReference>
<reference evidence="2" key="1">
    <citation type="submission" date="2015-11" db="EMBL/GenBank/DDBJ databases">
        <title>De novo transcriptome assembly of four potential Pierce s Disease insect vectors from Arizona vineyards.</title>
        <authorList>
            <person name="Tassone E.E."/>
        </authorList>
    </citation>
    <scope>NUCLEOTIDE SEQUENCE</scope>
</reference>
<dbReference type="PANTHER" id="PTHR34988">
    <property type="entry name" value="PROTEIN, PUTATIVE-RELATED"/>
    <property type="match status" value="1"/>
</dbReference>
<accession>A0A1B6JVF8</accession>